<gene>
    <name evidence="11 14" type="primary">alaS</name>
    <name evidence="14" type="ORF">AFL42_04110</name>
</gene>
<evidence type="ECO:0000256" key="1">
    <source>
        <dbReference type="ARBA" id="ARBA00008226"/>
    </source>
</evidence>
<dbReference type="InterPro" id="IPR050058">
    <property type="entry name" value="Ala-tRNA_ligase"/>
</dbReference>
<keyword evidence="11" id="KW-0479">Metal-binding</keyword>
<comment type="function">
    <text evidence="9 11">Catalyzes the attachment of alanine to tRNA(Ala) in a two-step reaction: alanine is first activated by ATP to form Ala-AMP and then transferred to the acceptor end of tRNA(Ala). Also edits incorrectly charged Ser-tRNA(Ala) and Gly-tRNA(Ala) via its editing domain.</text>
</comment>
<sequence length="879" mass="99218">MKQLTSAEIRQMYIDFFKEKGHRVEPSVSLVPKDDPSLLWINSGVATLKKYFDGRVIPENPRMVNAQKAIRTNDIENVGYTARHHTFFEMLGNFSIGDYFKKEAIEWAWEFLTDEKWLNLNPELLSVTVHPEDDEAYDFWLNDIKLPKERIIRIEENFWDIGEGPSGPNTEIFYDRGEEFGNDPNDPELYPGGENNRYLEIWNLVFSQFNHNPDHTYTPLPKKNIDTGMGLERVTSVIQNTPTNFETDLFLPIIRKTEELATTTYGKSMEGDTAFKVIADHIRTVSFAVGDGALPSNEGRGYVLRRLIRRAVRFAKEIGINKPFMYELVETVGEIMKDFYPEVLKQKEFIGSVVKVEEERFHETLNDGLEILTTIIEKEKANGSKVFPGEEVFRLYDTYGFPKELTEEYVEEHGFSIDEAGYNKEMEKQRSRARNARQKVDSMQVQDTVLSEIEVDSEFIGYDNLEIDTKVVALFDGSEMINTAKTGDTVFLFLNKTPFYAESGGQVADKGWIYTDNASALVEDVQKSPKGQNIHRVIVKDGELNINDTVKAAVDSKFRNSIIKNHSATHLLHQALKDVLGSHVNQAGSLVTPERLRFDFSHFNPLSDEELRKVEEIVNEKIWEAIPVEISLKKLQKAKEMGAMALFGEKYGDIVRVVQMGDFSLELCGGCHVKNTSEIGLFKLVSESGIGAGTRRIEAVTSKEAYQYLNGKLNILHTSANLFKSNEESLPERIENMFHEMKQLQKENESLSAKLANAESSQVMEQVETIEGVTLLAQQVHVRDMNQLRNMIDDLKQKLGSCIILLATENNGKVQLASGVSKDLVEKGFHAGKLIKQAAQICGGGGGGRPDMAQAGGKDPAKILEAVQSAKDYVLETIK</sequence>
<dbReference type="Gene3D" id="2.40.30.130">
    <property type="match status" value="1"/>
</dbReference>
<comment type="catalytic activity">
    <reaction evidence="10 11">
        <text>tRNA(Ala) + L-alanine + ATP = L-alanyl-tRNA(Ala) + AMP + diphosphate</text>
        <dbReference type="Rhea" id="RHEA:12540"/>
        <dbReference type="Rhea" id="RHEA-COMP:9657"/>
        <dbReference type="Rhea" id="RHEA-COMP:9923"/>
        <dbReference type="ChEBI" id="CHEBI:30616"/>
        <dbReference type="ChEBI" id="CHEBI:33019"/>
        <dbReference type="ChEBI" id="CHEBI:57972"/>
        <dbReference type="ChEBI" id="CHEBI:78442"/>
        <dbReference type="ChEBI" id="CHEBI:78497"/>
        <dbReference type="ChEBI" id="CHEBI:456215"/>
        <dbReference type="EC" id="6.1.1.7"/>
    </reaction>
</comment>
<evidence type="ECO:0000256" key="11">
    <source>
        <dbReference type="HAMAP-Rule" id="MF_00036"/>
    </source>
</evidence>
<keyword evidence="6 11" id="KW-0694">RNA-binding</keyword>
<dbReference type="Gene3D" id="3.30.54.20">
    <property type="match status" value="1"/>
</dbReference>
<dbReference type="PANTHER" id="PTHR11777:SF9">
    <property type="entry name" value="ALANINE--TRNA LIGASE, CYTOPLASMIC"/>
    <property type="match status" value="1"/>
</dbReference>
<feature type="binding site" evidence="11">
    <location>
        <position position="672"/>
    </location>
    <ligand>
        <name>Zn(2+)</name>
        <dbReference type="ChEBI" id="CHEBI:29105"/>
    </ligand>
</feature>
<evidence type="ECO:0000313" key="14">
    <source>
        <dbReference type="EMBL" id="KPH77076.1"/>
    </source>
</evidence>
<dbReference type="Gene3D" id="6.10.250.550">
    <property type="match status" value="1"/>
</dbReference>
<proteinExistence type="inferred from homology"/>
<dbReference type="PRINTS" id="PR00980">
    <property type="entry name" value="TRNASYNTHALA"/>
</dbReference>
<dbReference type="Pfam" id="PF07973">
    <property type="entry name" value="tRNA_SAD"/>
    <property type="match status" value="1"/>
</dbReference>
<feature type="binding site" evidence="11">
    <location>
        <position position="570"/>
    </location>
    <ligand>
        <name>Zn(2+)</name>
        <dbReference type="ChEBI" id="CHEBI:29105"/>
    </ligand>
</feature>
<dbReference type="InterPro" id="IPR023033">
    <property type="entry name" value="Ala_tRNA_ligase_euk/bac"/>
</dbReference>
<dbReference type="InterPro" id="IPR012947">
    <property type="entry name" value="tRNA_SAD"/>
</dbReference>
<accession>A0ABR5MLN0</accession>
<dbReference type="Gene3D" id="3.30.980.10">
    <property type="entry name" value="Threonyl-trna Synthetase, Chain A, domain 2"/>
    <property type="match status" value="1"/>
</dbReference>
<dbReference type="InterPro" id="IPR003156">
    <property type="entry name" value="DHHA1_dom"/>
</dbReference>
<evidence type="ECO:0000256" key="8">
    <source>
        <dbReference type="ARBA" id="ARBA00023146"/>
    </source>
</evidence>
<dbReference type="EMBL" id="LGTK01000009">
    <property type="protein sequence ID" value="KPH77076.1"/>
    <property type="molecule type" value="Genomic_DNA"/>
</dbReference>
<dbReference type="EC" id="6.1.1.7" evidence="11"/>
<dbReference type="InterPro" id="IPR018164">
    <property type="entry name" value="Ala-tRNA-synth_IIc_N"/>
</dbReference>
<dbReference type="NCBIfam" id="TIGR00344">
    <property type="entry name" value="alaS"/>
    <property type="match status" value="1"/>
</dbReference>
<dbReference type="HAMAP" id="MF_00036_B">
    <property type="entry name" value="Ala_tRNA_synth_B"/>
    <property type="match status" value="1"/>
</dbReference>
<dbReference type="RefSeq" id="WP_060667924.1">
    <property type="nucleotide sequence ID" value="NZ_JARTGE010000033.1"/>
</dbReference>
<evidence type="ECO:0000256" key="10">
    <source>
        <dbReference type="ARBA" id="ARBA00048300"/>
    </source>
</evidence>
<dbReference type="CDD" id="cd00673">
    <property type="entry name" value="AlaRS_core"/>
    <property type="match status" value="1"/>
</dbReference>
<comment type="caution">
    <text evidence="14">The sequence shown here is derived from an EMBL/GenBank/DDBJ whole genome shotgun (WGS) entry which is preliminary data.</text>
</comment>
<feature type="domain" description="Alanyl-transfer RNA synthetases family profile" evidence="13">
    <location>
        <begin position="4"/>
        <end position="711"/>
    </location>
</feature>
<dbReference type="PANTHER" id="PTHR11777">
    <property type="entry name" value="ALANYL-TRNA SYNTHETASE"/>
    <property type="match status" value="1"/>
</dbReference>
<dbReference type="PROSITE" id="PS50860">
    <property type="entry name" value="AA_TRNA_LIGASE_II_ALA"/>
    <property type="match status" value="1"/>
</dbReference>
<dbReference type="GO" id="GO:0004813">
    <property type="term" value="F:alanine-tRNA ligase activity"/>
    <property type="evidence" value="ECO:0007669"/>
    <property type="project" value="UniProtKB-EC"/>
</dbReference>
<comment type="cofactor">
    <cofactor evidence="11">
        <name>Zn(2+)</name>
        <dbReference type="ChEBI" id="CHEBI:29105"/>
    </cofactor>
    <text evidence="11">Binds 1 zinc ion per subunit.</text>
</comment>
<dbReference type="InterPro" id="IPR018162">
    <property type="entry name" value="Ala-tRNA-ligase_IIc_anticod-bd"/>
</dbReference>
<reference evidence="14 15" key="1">
    <citation type="submission" date="2015-07" db="EMBL/GenBank/DDBJ databases">
        <title>High-quality draft genome sequence of Oceanobacillus caeni HM6, a bacillus isolated from a human feces.</title>
        <authorList>
            <person name="Kumar J."/>
            <person name="Verma M.K."/>
            <person name="Pandey R."/>
            <person name="Bhambi M."/>
            <person name="Chauhan N."/>
        </authorList>
    </citation>
    <scope>NUCLEOTIDE SEQUENCE [LARGE SCALE GENOMIC DNA]</scope>
    <source>
        <strain evidence="14 15">HM6</strain>
    </source>
</reference>
<dbReference type="SMART" id="SM00863">
    <property type="entry name" value="tRNA_SAD"/>
    <property type="match status" value="1"/>
</dbReference>
<feature type="binding site" evidence="11">
    <location>
        <position position="668"/>
    </location>
    <ligand>
        <name>Zn(2+)</name>
        <dbReference type="ChEBI" id="CHEBI:29105"/>
    </ligand>
</feature>
<keyword evidence="11" id="KW-0862">Zinc</keyword>
<dbReference type="InterPro" id="IPR002318">
    <property type="entry name" value="Ala-tRNA-lgiase_IIc"/>
</dbReference>
<comment type="subcellular location">
    <subcellularLocation>
        <location evidence="11">Cytoplasm</location>
    </subcellularLocation>
</comment>
<dbReference type="SUPFAM" id="SSF55681">
    <property type="entry name" value="Class II aaRS and biotin synthetases"/>
    <property type="match status" value="1"/>
</dbReference>
<dbReference type="Pfam" id="PF01411">
    <property type="entry name" value="tRNA-synt_2c"/>
    <property type="match status" value="1"/>
</dbReference>
<keyword evidence="11" id="KW-0963">Cytoplasm</keyword>
<organism evidence="14 15">
    <name type="scientific">Oceanobacillus caeni</name>
    <dbReference type="NCBI Taxonomy" id="405946"/>
    <lineage>
        <taxon>Bacteria</taxon>
        <taxon>Bacillati</taxon>
        <taxon>Bacillota</taxon>
        <taxon>Bacilli</taxon>
        <taxon>Bacillales</taxon>
        <taxon>Bacillaceae</taxon>
        <taxon>Oceanobacillus</taxon>
    </lineage>
</organism>
<feature type="coiled-coil region" evidence="12">
    <location>
        <begin position="419"/>
        <end position="446"/>
    </location>
</feature>
<dbReference type="InterPro" id="IPR009000">
    <property type="entry name" value="Transl_B-barrel_sf"/>
</dbReference>
<keyword evidence="5 11" id="KW-0067">ATP-binding</keyword>
<comment type="similarity">
    <text evidence="1 11">Belongs to the class-II aminoacyl-tRNA synthetase family.</text>
</comment>
<protein>
    <recommendedName>
        <fullName evidence="11">Alanine--tRNA ligase</fullName>
        <ecNumber evidence="11">6.1.1.7</ecNumber>
    </recommendedName>
    <alternativeName>
        <fullName evidence="11">Alanyl-tRNA synthetase</fullName>
        <shortName evidence="11">AlaRS</shortName>
    </alternativeName>
</protein>
<dbReference type="InterPro" id="IPR018163">
    <property type="entry name" value="Thr/Ala-tRNA-synth_IIc_edit"/>
</dbReference>
<evidence type="ECO:0000256" key="9">
    <source>
        <dbReference type="ARBA" id="ARBA00024779"/>
    </source>
</evidence>
<dbReference type="SUPFAM" id="SSF55186">
    <property type="entry name" value="ThrRS/AlaRS common domain"/>
    <property type="match status" value="1"/>
</dbReference>
<keyword evidence="4 11" id="KW-0547">Nucleotide-binding</keyword>
<evidence type="ECO:0000256" key="5">
    <source>
        <dbReference type="ARBA" id="ARBA00022840"/>
    </source>
</evidence>
<keyword evidence="7 11" id="KW-0648">Protein biosynthesis</keyword>
<dbReference type="Gene3D" id="3.10.310.40">
    <property type="match status" value="1"/>
</dbReference>
<comment type="domain">
    <text evidence="11">Consists of three domains; the N-terminal catalytic domain, the editing domain and the C-terminal C-Ala domain. The editing domain removes incorrectly charged amino acids, while the C-Ala domain, along with tRNA(Ala), serves as a bridge to cooperatively bring together the editing and aminoacylation centers thus stimulating deacylation of misacylated tRNAs.</text>
</comment>
<evidence type="ECO:0000256" key="4">
    <source>
        <dbReference type="ARBA" id="ARBA00022741"/>
    </source>
</evidence>
<evidence type="ECO:0000256" key="7">
    <source>
        <dbReference type="ARBA" id="ARBA00022917"/>
    </source>
</evidence>
<evidence type="ECO:0000256" key="2">
    <source>
        <dbReference type="ARBA" id="ARBA00022555"/>
    </source>
</evidence>
<dbReference type="SUPFAM" id="SSF101353">
    <property type="entry name" value="Putative anticodon-binding domain of alanyl-tRNA synthetase (AlaRS)"/>
    <property type="match status" value="1"/>
</dbReference>
<feature type="coiled-coil region" evidence="12">
    <location>
        <begin position="734"/>
        <end position="798"/>
    </location>
</feature>
<keyword evidence="15" id="KW-1185">Reference proteome</keyword>
<keyword evidence="8 11" id="KW-0030">Aminoacyl-tRNA synthetase</keyword>
<keyword evidence="3 11" id="KW-0436">Ligase</keyword>
<dbReference type="InterPro" id="IPR045864">
    <property type="entry name" value="aa-tRNA-synth_II/BPL/LPL"/>
</dbReference>
<dbReference type="Pfam" id="PF02272">
    <property type="entry name" value="DHHA1"/>
    <property type="match status" value="1"/>
</dbReference>
<evidence type="ECO:0000256" key="3">
    <source>
        <dbReference type="ARBA" id="ARBA00022598"/>
    </source>
</evidence>
<feature type="binding site" evidence="11">
    <location>
        <position position="566"/>
    </location>
    <ligand>
        <name>Zn(2+)</name>
        <dbReference type="ChEBI" id="CHEBI:29105"/>
    </ligand>
</feature>
<dbReference type="Gene3D" id="3.30.930.10">
    <property type="entry name" value="Bira Bifunctional Protein, Domain 2"/>
    <property type="match status" value="1"/>
</dbReference>
<dbReference type="SUPFAM" id="SSF50447">
    <property type="entry name" value="Translation proteins"/>
    <property type="match status" value="1"/>
</dbReference>
<evidence type="ECO:0000256" key="12">
    <source>
        <dbReference type="SAM" id="Coils"/>
    </source>
</evidence>
<evidence type="ECO:0000259" key="13">
    <source>
        <dbReference type="PROSITE" id="PS50860"/>
    </source>
</evidence>
<evidence type="ECO:0000313" key="15">
    <source>
        <dbReference type="Proteomes" id="UP000037854"/>
    </source>
</evidence>
<keyword evidence="12" id="KW-0175">Coiled coil</keyword>
<name>A0ABR5MLN0_9BACI</name>
<dbReference type="Proteomes" id="UP000037854">
    <property type="component" value="Unassembled WGS sequence"/>
</dbReference>
<evidence type="ECO:0000256" key="6">
    <source>
        <dbReference type="ARBA" id="ARBA00022884"/>
    </source>
</evidence>
<dbReference type="InterPro" id="IPR018165">
    <property type="entry name" value="Ala-tRNA-synth_IIc_core"/>
</dbReference>
<keyword evidence="2 11" id="KW-0820">tRNA-binding</keyword>